<dbReference type="Proteomes" id="UP000236842">
    <property type="component" value="Unassembled WGS sequence"/>
</dbReference>
<evidence type="ECO:0000313" key="3">
    <source>
        <dbReference type="Proteomes" id="UP000236842"/>
    </source>
</evidence>
<protein>
    <recommendedName>
        <fullName evidence="1">M23ase beta-sheet core domain-containing protein</fullName>
    </recommendedName>
</protein>
<dbReference type="PANTHER" id="PTHR21666">
    <property type="entry name" value="PEPTIDASE-RELATED"/>
    <property type="match status" value="1"/>
</dbReference>
<dbReference type="PANTHER" id="PTHR21666:SF270">
    <property type="entry name" value="MUREIN HYDROLASE ACTIVATOR ENVC"/>
    <property type="match status" value="1"/>
</dbReference>
<reference evidence="3" key="1">
    <citation type="submission" date="2017-09" db="EMBL/GenBank/DDBJ databases">
        <title>Depth-based differentiation of microbial function through sediment-hosted aquifers and enrichment of novel symbionts in the deep terrestrial subsurface.</title>
        <authorList>
            <person name="Probst A.J."/>
            <person name="Ladd B."/>
            <person name="Jarett J.K."/>
            <person name="Geller-Mcgrath D.E."/>
            <person name="Sieber C.M.K."/>
            <person name="Emerson J.B."/>
            <person name="Anantharaman K."/>
            <person name="Thomas B.C."/>
            <person name="Malmstrom R."/>
            <person name="Stieglmeier M."/>
            <person name="Klingl A."/>
            <person name="Woyke T."/>
            <person name="Ryan C.M."/>
            <person name="Banfield J.F."/>
        </authorList>
    </citation>
    <scope>NUCLEOTIDE SEQUENCE [LARGE SCALE GENOMIC DNA]</scope>
</reference>
<feature type="domain" description="M23ase beta-sheet core" evidence="1">
    <location>
        <begin position="86"/>
        <end position="168"/>
    </location>
</feature>
<dbReference type="EMBL" id="PFIJ01000022">
    <property type="protein sequence ID" value="PIX29039.1"/>
    <property type="molecule type" value="Genomic_DNA"/>
</dbReference>
<gene>
    <name evidence="2" type="ORF">COZ64_01200</name>
</gene>
<dbReference type="SUPFAM" id="SSF51261">
    <property type="entry name" value="Duplicated hybrid motif"/>
    <property type="match status" value="1"/>
</dbReference>
<accession>A0A2H9N576</accession>
<comment type="caution">
    <text evidence="2">The sequence shown here is derived from an EMBL/GenBank/DDBJ whole genome shotgun (WGS) entry which is preliminary data.</text>
</comment>
<sequence>GNVLPDTWTQVQQKLITVQAVERKTLSGGGGVVPPTAGCANVPLTPPAASHPISGNGYTFPVDGDAGYSCTHWGTAPRAADMWAFTKPNMPVLAYKGGIVESAYYDDYGGNAIIITGTDNRTYYYAHNCIAYVKKGDTVQTGQVIGIVGDTGVNAQGKDPHLHFAINTTHGTNFTIQSGNGPGGGDICPAKDFGEKFGSAYQATRCSKNKWPNIPNKWCCGEACPWD</sequence>
<evidence type="ECO:0000259" key="1">
    <source>
        <dbReference type="Pfam" id="PF01551"/>
    </source>
</evidence>
<dbReference type="InterPro" id="IPR016047">
    <property type="entry name" value="M23ase_b-sheet_dom"/>
</dbReference>
<dbReference type="Gene3D" id="2.70.70.10">
    <property type="entry name" value="Glucose Permease (Domain IIA)"/>
    <property type="match status" value="1"/>
</dbReference>
<dbReference type="CDD" id="cd12797">
    <property type="entry name" value="M23_peptidase"/>
    <property type="match status" value="1"/>
</dbReference>
<proteinExistence type="predicted"/>
<feature type="non-terminal residue" evidence="2">
    <location>
        <position position="1"/>
    </location>
</feature>
<organism evidence="2 3">
    <name type="scientific">Candidatus Brennerbacteria bacterium CG_4_8_14_3_um_filter_43_14</name>
    <dbReference type="NCBI Taxonomy" id="1974521"/>
    <lineage>
        <taxon>Bacteria</taxon>
        <taxon>Candidatus Brenneribacteriota</taxon>
    </lineage>
</organism>
<dbReference type="AlphaFoldDB" id="A0A2H9N576"/>
<dbReference type="GO" id="GO:0004222">
    <property type="term" value="F:metalloendopeptidase activity"/>
    <property type="evidence" value="ECO:0007669"/>
    <property type="project" value="TreeGrafter"/>
</dbReference>
<name>A0A2H9N576_9BACT</name>
<dbReference type="InterPro" id="IPR011055">
    <property type="entry name" value="Dup_hybrid_motif"/>
</dbReference>
<evidence type="ECO:0000313" key="2">
    <source>
        <dbReference type="EMBL" id="PIX29039.1"/>
    </source>
</evidence>
<dbReference type="InterPro" id="IPR050570">
    <property type="entry name" value="Cell_wall_metabolism_enzyme"/>
</dbReference>
<dbReference type="Pfam" id="PF01551">
    <property type="entry name" value="Peptidase_M23"/>
    <property type="match status" value="1"/>
</dbReference>